<sequence>MIGAKGSRNRHGEGRPAEREARPEPPVSAAWLERVALHYLDRYGASSEMLRRVLARRVERRCRSRDESADAHAGLIEEMVARAQRAGLIDDARFAAARLARLRRRGTSTRQARAKLSEKGIDADTIAAAIADERQEAEDRVETGADEEADTERKAALAYARRRRLGPHRPPGAREANRERDLAAMARAGFPYPLARDVIGGDADEDL</sequence>
<comment type="similarity">
    <text evidence="2">Belongs to the RecX family.</text>
</comment>
<feature type="domain" description="RecX second three-helical" evidence="6">
    <location>
        <begin position="90"/>
        <end position="129"/>
    </location>
</feature>
<keyword evidence="4" id="KW-0963">Cytoplasm</keyword>
<name>A0ABQ4UQ21_9HYPH</name>
<evidence type="ECO:0000313" key="8">
    <source>
        <dbReference type="Proteomes" id="UP001055093"/>
    </source>
</evidence>
<feature type="region of interest" description="Disordered" evidence="5">
    <location>
        <begin position="1"/>
        <end position="26"/>
    </location>
</feature>
<evidence type="ECO:0000259" key="6">
    <source>
        <dbReference type="Pfam" id="PF02631"/>
    </source>
</evidence>
<comment type="subcellular location">
    <subcellularLocation>
        <location evidence="1">Cytoplasm</location>
    </subcellularLocation>
</comment>
<reference evidence="7" key="2">
    <citation type="submission" date="2021-08" db="EMBL/GenBank/DDBJ databases">
        <authorList>
            <person name="Tani A."/>
            <person name="Ola A."/>
            <person name="Ogura Y."/>
            <person name="Katsura K."/>
            <person name="Hayashi T."/>
        </authorList>
    </citation>
    <scope>NUCLEOTIDE SEQUENCE</scope>
    <source>
        <strain evidence="7">DSM 14458</strain>
    </source>
</reference>
<evidence type="ECO:0000256" key="3">
    <source>
        <dbReference type="ARBA" id="ARBA00018111"/>
    </source>
</evidence>
<evidence type="ECO:0000256" key="1">
    <source>
        <dbReference type="ARBA" id="ARBA00004496"/>
    </source>
</evidence>
<dbReference type="RefSeq" id="WP_373324322.1">
    <property type="nucleotide sequence ID" value="NZ_BPRE01000001.1"/>
</dbReference>
<dbReference type="Proteomes" id="UP001055093">
    <property type="component" value="Unassembled WGS sequence"/>
</dbReference>
<dbReference type="Pfam" id="PF02631">
    <property type="entry name" value="RecX_HTH2"/>
    <property type="match status" value="1"/>
</dbReference>
<accession>A0ABQ4UQ21</accession>
<dbReference type="InterPro" id="IPR036388">
    <property type="entry name" value="WH-like_DNA-bd_sf"/>
</dbReference>
<dbReference type="Gene3D" id="1.10.10.10">
    <property type="entry name" value="Winged helix-like DNA-binding domain superfamily/Winged helix DNA-binding domain"/>
    <property type="match status" value="1"/>
</dbReference>
<comment type="caution">
    <text evidence="7">The sequence shown here is derived from an EMBL/GenBank/DDBJ whole genome shotgun (WGS) entry which is preliminary data.</text>
</comment>
<organism evidence="7 8">
    <name type="scientific">Methylorubrum suomiense</name>
    <dbReference type="NCBI Taxonomy" id="144191"/>
    <lineage>
        <taxon>Bacteria</taxon>
        <taxon>Pseudomonadati</taxon>
        <taxon>Pseudomonadota</taxon>
        <taxon>Alphaproteobacteria</taxon>
        <taxon>Hyphomicrobiales</taxon>
        <taxon>Methylobacteriaceae</taxon>
        <taxon>Methylorubrum</taxon>
    </lineage>
</organism>
<evidence type="ECO:0000313" key="7">
    <source>
        <dbReference type="EMBL" id="GJE73493.1"/>
    </source>
</evidence>
<gene>
    <name evidence="7" type="primary">recX</name>
    <name evidence="7" type="ORF">BGCPKDLD_0057</name>
</gene>
<protein>
    <recommendedName>
        <fullName evidence="3">Regulatory protein RecX</fullName>
    </recommendedName>
</protein>
<dbReference type="EMBL" id="BPRE01000001">
    <property type="protein sequence ID" value="GJE73493.1"/>
    <property type="molecule type" value="Genomic_DNA"/>
</dbReference>
<feature type="region of interest" description="Disordered" evidence="5">
    <location>
        <begin position="135"/>
        <end position="181"/>
    </location>
</feature>
<dbReference type="InterPro" id="IPR053924">
    <property type="entry name" value="RecX_HTH_2nd"/>
</dbReference>
<keyword evidence="8" id="KW-1185">Reference proteome</keyword>
<reference evidence="7" key="1">
    <citation type="journal article" date="2021" name="Front. Microbiol.">
        <title>Comprehensive Comparative Genomics and Phenotyping of Methylobacterium Species.</title>
        <authorList>
            <person name="Alessa O."/>
            <person name="Ogura Y."/>
            <person name="Fujitani Y."/>
            <person name="Takami H."/>
            <person name="Hayashi T."/>
            <person name="Sahin N."/>
            <person name="Tani A."/>
        </authorList>
    </citation>
    <scope>NUCLEOTIDE SEQUENCE</scope>
    <source>
        <strain evidence="7">DSM 14458</strain>
    </source>
</reference>
<evidence type="ECO:0000256" key="4">
    <source>
        <dbReference type="ARBA" id="ARBA00022490"/>
    </source>
</evidence>
<evidence type="ECO:0000256" key="2">
    <source>
        <dbReference type="ARBA" id="ARBA00009695"/>
    </source>
</evidence>
<evidence type="ECO:0000256" key="5">
    <source>
        <dbReference type="SAM" id="MobiDB-lite"/>
    </source>
</evidence>
<feature type="compositionally biased region" description="Basic and acidic residues" evidence="5">
    <location>
        <begin position="10"/>
        <end position="23"/>
    </location>
</feature>
<proteinExistence type="inferred from homology"/>